<evidence type="ECO:0000256" key="1">
    <source>
        <dbReference type="SAM" id="Phobius"/>
    </source>
</evidence>
<organism evidence="2 3">
    <name type="scientific">Algoriphagus faecimaris</name>
    <dbReference type="NCBI Taxonomy" id="686796"/>
    <lineage>
        <taxon>Bacteria</taxon>
        <taxon>Pseudomonadati</taxon>
        <taxon>Bacteroidota</taxon>
        <taxon>Cytophagia</taxon>
        <taxon>Cytophagales</taxon>
        <taxon>Cyclobacteriaceae</taxon>
        <taxon>Algoriphagus</taxon>
    </lineage>
</organism>
<evidence type="ECO:0008006" key="4">
    <source>
        <dbReference type="Google" id="ProtNLM"/>
    </source>
</evidence>
<proteinExistence type="predicted"/>
<sequence length="38" mass="4213">MWQEILLGVVVVAALVFLGRKYFFKPKGEAGCDKCAKP</sequence>
<dbReference type="AlphaFoldDB" id="A0A1G6U6B5"/>
<reference evidence="3" key="1">
    <citation type="submission" date="2016-10" db="EMBL/GenBank/DDBJ databases">
        <authorList>
            <person name="Varghese N."/>
            <person name="Submissions S."/>
        </authorList>
    </citation>
    <scope>NUCLEOTIDE SEQUENCE [LARGE SCALE GENOMIC DNA]</scope>
    <source>
        <strain evidence="3">DSM 23095</strain>
    </source>
</reference>
<keyword evidence="3" id="KW-1185">Reference proteome</keyword>
<gene>
    <name evidence="2" type="ORF">SAMN04488104_102620</name>
</gene>
<protein>
    <recommendedName>
        <fullName evidence="4">Virus attachment protein p12 family protein</fullName>
    </recommendedName>
</protein>
<name>A0A1G6U6B5_9BACT</name>
<dbReference type="EMBL" id="FNAC01000026">
    <property type="protein sequence ID" value="SDD36085.1"/>
    <property type="molecule type" value="Genomic_DNA"/>
</dbReference>
<accession>A0A1G6U6B5</accession>
<keyword evidence="1" id="KW-1133">Transmembrane helix</keyword>
<feature type="transmembrane region" description="Helical" evidence="1">
    <location>
        <begin position="6"/>
        <end position="24"/>
    </location>
</feature>
<dbReference type="STRING" id="686796.SAMN04488104_102620"/>
<keyword evidence="1" id="KW-0472">Membrane</keyword>
<dbReference type="Proteomes" id="UP000199060">
    <property type="component" value="Unassembled WGS sequence"/>
</dbReference>
<evidence type="ECO:0000313" key="2">
    <source>
        <dbReference type="EMBL" id="SDD36085.1"/>
    </source>
</evidence>
<keyword evidence="1" id="KW-0812">Transmembrane</keyword>
<evidence type="ECO:0000313" key="3">
    <source>
        <dbReference type="Proteomes" id="UP000199060"/>
    </source>
</evidence>